<dbReference type="AlphaFoldDB" id="J3NS30"/>
<keyword evidence="4" id="KW-1185">Reference proteome</keyword>
<dbReference type="RefSeq" id="XP_009220131.1">
    <property type="nucleotide sequence ID" value="XM_009221867.1"/>
</dbReference>
<reference evidence="3" key="4">
    <citation type="journal article" date="2015" name="G3 (Bethesda)">
        <title>Genome sequences of three phytopathogenic species of the Magnaporthaceae family of fungi.</title>
        <authorList>
            <person name="Okagaki L.H."/>
            <person name="Nunes C.C."/>
            <person name="Sailsbery J."/>
            <person name="Clay B."/>
            <person name="Brown D."/>
            <person name="John T."/>
            <person name="Oh Y."/>
            <person name="Young N."/>
            <person name="Fitzgerald M."/>
            <person name="Haas B.J."/>
            <person name="Zeng Q."/>
            <person name="Young S."/>
            <person name="Adiconis X."/>
            <person name="Fan L."/>
            <person name="Levin J.Z."/>
            <person name="Mitchell T.K."/>
            <person name="Okubara P.A."/>
            <person name="Farman M.L."/>
            <person name="Kohn L.M."/>
            <person name="Birren B."/>
            <person name="Ma L.-J."/>
            <person name="Dean R.A."/>
        </authorList>
    </citation>
    <scope>NUCLEOTIDE SEQUENCE</scope>
    <source>
        <strain evidence="3">R3-111a-1</strain>
    </source>
</reference>
<sequence length="191" mass="20414">MHAAITSASLAWLSHERHVLSVLVILDRHGPTARTKPRERQAKRFHEPAAAARPVRTCNLEVNGSGRAIATSGTCWLAAEAAAGMCVIQYSRANKASRSSVLSPWRNRGPRGRAQDRAKMRRRSSNFPHRPSSLNIPRIPGFRGGVSCGAGLGTEAGGPPARVQVLSVMDAQRPPSAPSKGSDRSSPAQSQ</sequence>
<protein>
    <submittedName>
        <fullName evidence="2 3">Uncharacterized protein</fullName>
    </submittedName>
</protein>
<dbReference type="EnsemblFungi" id="EJT78986">
    <property type="protein sequence ID" value="EJT78986"/>
    <property type="gene ID" value="GGTG_04077"/>
</dbReference>
<evidence type="ECO:0000313" key="2">
    <source>
        <dbReference type="EMBL" id="EJT78986.1"/>
    </source>
</evidence>
<dbReference type="VEuPathDB" id="FungiDB:GGTG_04077"/>
<feature type="region of interest" description="Disordered" evidence="1">
    <location>
        <begin position="101"/>
        <end position="191"/>
    </location>
</feature>
<reference evidence="2" key="2">
    <citation type="submission" date="2010-07" db="EMBL/GenBank/DDBJ databases">
        <authorList>
            <consortium name="The Broad Institute Genome Sequencing Platform"/>
            <consortium name="Broad Institute Genome Sequencing Center for Infectious Disease"/>
            <person name="Ma L.-J."/>
            <person name="Dead R."/>
            <person name="Young S."/>
            <person name="Zeng Q."/>
            <person name="Koehrsen M."/>
            <person name="Alvarado L."/>
            <person name="Berlin A."/>
            <person name="Chapman S.B."/>
            <person name="Chen Z."/>
            <person name="Freedman E."/>
            <person name="Gellesch M."/>
            <person name="Goldberg J."/>
            <person name="Griggs A."/>
            <person name="Gujja S."/>
            <person name="Heilman E.R."/>
            <person name="Heiman D."/>
            <person name="Hepburn T."/>
            <person name="Howarth C."/>
            <person name="Jen D."/>
            <person name="Larson L."/>
            <person name="Mehta T."/>
            <person name="Neiman D."/>
            <person name="Pearson M."/>
            <person name="Roberts A."/>
            <person name="Saif S."/>
            <person name="Shea T."/>
            <person name="Shenoy N."/>
            <person name="Sisk P."/>
            <person name="Stolte C."/>
            <person name="Sykes S."/>
            <person name="Walk T."/>
            <person name="White J."/>
            <person name="Yandava C."/>
            <person name="Haas B."/>
            <person name="Nusbaum C."/>
            <person name="Birren B."/>
        </authorList>
    </citation>
    <scope>NUCLEOTIDE SEQUENCE</scope>
    <source>
        <strain evidence="2">R3-111a-1</strain>
    </source>
</reference>
<gene>
    <name evidence="3" type="primary">20344535</name>
    <name evidence="2" type="ORF">GGTG_04077</name>
</gene>
<organism evidence="2">
    <name type="scientific">Gaeumannomyces tritici (strain R3-111a-1)</name>
    <name type="common">Wheat and barley take-all root rot fungus</name>
    <name type="synonym">Gaeumannomyces graminis var. tritici</name>
    <dbReference type="NCBI Taxonomy" id="644352"/>
    <lineage>
        <taxon>Eukaryota</taxon>
        <taxon>Fungi</taxon>
        <taxon>Dikarya</taxon>
        <taxon>Ascomycota</taxon>
        <taxon>Pezizomycotina</taxon>
        <taxon>Sordariomycetes</taxon>
        <taxon>Sordariomycetidae</taxon>
        <taxon>Magnaporthales</taxon>
        <taxon>Magnaporthaceae</taxon>
        <taxon>Gaeumannomyces</taxon>
    </lineage>
</organism>
<dbReference type="Proteomes" id="UP000006039">
    <property type="component" value="Unassembled WGS sequence"/>
</dbReference>
<proteinExistence type="predicted"/>
<reference evidence="3" key="5">
    <citation type="submission" date="2018-04" db="UniProtKB">
        <authorList>
            <consortium name="EnsemblFungi"/>
        </authorList>
    </citation>
    <scope>IDENTIFICATION</scope>
    <source>
        <strain evidence="3">R3-111a-1</strain>
    </source>
</reference>
<dbReference type="HOGENOM" id="CLU_1421483_0_0_1"/>
<dbReference type="GeneID" id="20344535"/>
<dbReference type="EMBL" id="GL385396">
    <property type="protein sequence ID" value="EJT78986.1"/>
    <property type="molecule type" value="Genomic_DNA"/>
</dbReference>
<reference evidence="2" key="3">
    <citation type="submission" date="2010-09" db="EMBL/GenBank/DDBJ databases">
        <title>Annotation of Gaeumannomyces graminis var. tritici R3-111a-1.</title>
        <authorList>
            <consortium name="The Broad Institute Genome Sequencing Platform"/>
            <person name="Ma L.-J."/>
            <person name="Dead R."/>
            <person name="Young S.K."/>
            <person name="Zeng Q."/>
            <person name="Gargeya S."/>
            <person name="Fitzgerald M."/>
            <person name="Haas B."/>
            <person name="Abouelleil A."/>
            <person name="Alvarado L."/>
            <person name="Arachchi H.M."/>
            <person name="Berlin A."/>
            <person name="Brown A."/>
            <person name="Chapman S.B."/>
            <person name="Chen Z."/>
            <person name="Dunbar C."/>
            <person name="Freedman E."/>
            <person name="Gearin G."/>
            <person name="Gellesch M."/>
            <person name="Goldberg J."/>
            <person name="Griggs A."/>
            <person name="Gujja S."/>
            <person name="Heiman D."/>
            <person name="Howarth C."/>
            <person name="Larson L."/>
            <person name="Lui A."/>
            <person name="MacDonald P.J.P."/>
            <person name="Mehta T."/>
            <person name="Montmayeur A."/>
            <person name="Murphy C."/>
            <person name="Neiman D."/>
            <person name="Pearson M."/>
            <person name="Priest M."/>
            <person name="Roberts A."/>
            <person name="Saif S."/>
            <person name="Shea T."/>
            <person name="Shenoy N."/>
            <person name="Sisk P."/>
            <person name="Stolte C."/>
            <person name="Sykes S."/>
            <person name="Yandava C."/>
            <person name="Wortman J."/>
            <person name="Nusbaum C."/>
            <person name="Birren B."/>
        </authorList>
    </citation>
    <scope>NUCLEOTIDE SEQUENCE</scope>
    <source>
        <strain evidence="2">R3-111a-1</strain>
    </source>
</reference>
<name>J3NS30_GAET3</name>
<accession>J3NS30</accession>
<evidence type="ECO:0000313" key="4">
    <source>
        <dbReference type="Proteomes" id="UP000006039"/>
    </source>
</evidence>
<feature type="compositionally biased region" description="Gly residues" evidence="1">
    <location>
        <begin position="142"/>
        <end position="156"/>
    </location>
</feature>
<evidence type="ECO:0000313" key="3">
    <source>
        <dbReference type="EnsemblFungi" id="EJT78986"/>
    </source>
</evidence>
<evidence type="ECO:0000256" key="1">
    <source>
        <dbReference type="SAM" id="MobiDB-lite"/>
    </source>
</evidence>
<reference evidence="4" key="1">
    <citation type="submission" date="2010-07" db="EMBL/GenBank/DDBJ databases">
        <title>The genome sequence of Gaeumannomyces graminis var. tritici strain R3-111a-1.</title>
        <authorList>
            <consortium name="The Broad Institute Genome Sequencing Platform"/>
            <person name="Ma L.-J."/>
            <person name="Dead R."/>
            <person name="Young S."/>
            <person name="Zeng Q."/>
            <person name="Koehrsen M."/>
            <person name="Alvarado L."/>
            <person name="Berlin A."/>
            <person name="Chapman S.B."/>
            <person name="Chen Z."/>
            <person name="Freedman E."/>
            <person name="Gellesch M."/>
            <person name="Goldberg J."/>
            <person name="Griggs A."/>
            <person name="Gujja S."/>
            <person name="Heilman E.R."/>
            <person name="Heiman D."/>
            <person name="Hepburn T."/>
            <person name="Howarth C."/>
            <person name="Jen D."/>
            <person name="Larson L."/>
            <person name="Mehta T."/>
            <person name="Neiman D."/>
            <person name="Pearson M."/>
            <person name="Roberts A."/>
            <person name="Saif S."/>
            <person name="Shea T."/>
            <person name="Shenoy N."/>
            <person name="Sisk P."/>
            <person name="Stolte C."/>
            <person name="Sykes S."/>
            <person name="Walk T."/>
            <person name="White J."/>
            <person name="Yandava C."/>
            <person name="Haas B."/>
            <person name="Nusbaum C."/>
            <person name="Birren B."/>
        </authorList>
    </citation>
    <scope>NUCLEOTIDE SEQUENCE [LARGE SCALE GENOMIC DNA]</scope>
    <source>
        <strain evidence="4">R3-111a-1</strain>
    </source>
</reference>